<protein>
    <submittedName>
        <fullName evidence="5">Ribosomal protein L16</fullName>
    </submittedName>
</protein>
<geneLocation type="mitochondrion" evidence="5"/>
<evidence type="ECO:0000256" key="1">
    <source>
        <dbReference type="ARBA" id="ARBA00008931"/>
    </source>
</evidence>
<comment type="similarity">
    <text evidence="1">Belongs to the universal ribosomal protein uL16 family.</text>
</comment>
<proteinExistence type="inferred from homology"/>
<gene>
    <name evidence="5" type="primary">rpl16</name>
</gene>
<reference evidence="5" key="1">
    <citation type="journal article" date="2020" name="J. Phycol.">
        <title>The Organelle Genomes in the Photosynthetic Red Algal Parasite Pterocladiophila hemisphaerica (Florideophyceae, Rhodophyta) Have Elevated Substitution Rates and Extreme Gene Loss in the Plastid Genome.</title>
        <authorList>
            <person name="Preuss M."/>
            <person name="Verbruggen H."/>
            <person name="Zuccarello G.C."/>
        </authorList>
    </citation>
    <scope>NUCLEOTIDE SEQUENCE</scope>
</reference>
<dbReference type="EMBL" id="MT117919">
    <property type="protein sequence ID" value="QJH88485.1"/>
    <property type="molecule type" value="Genomic_DNA"/>
</dbReference>
<dbReference type="InterPro" id="IPR036920">
    <property type="entry name" value="Ribosomal_uL16_sf"/>
</dbReference>
<keyword evidence="4" id="KW-0472">Membrane</keyword>
<keyword evidence="4" id="KW-1133">Transmembrane helix</keyword>
<dbReference type="InterPro" id="IPR047873">
    <property type="entry name" value="Ribosomal_uL16"/>
</dbReference>
<dbReference type="GO" id="GO:0003735">
    <property type="term" value="F:structural constituent of ribosome"/>
    <property type="evidence" value="ECO:0007669"/>
    <property type="project" value="InterPro"/>
</dbReference>
<evidence type="ECO:0000256" key="4">
    <source>
        <dbReference type="SAM" id="Phobius"/>
    </source>
</evidence>
<keyword evidence="4" id="KW-0812">Transmembrane</keyword>
<accession>A0A6M3WWP7</accession>
<evidence type="ECO:0000256" key="3">
    <source>
        <dbReference type="ARBA" id="ARBA00023274"/>
    </source>
</evidence>
<dbReference type="InterPro" id="IPR020798">
    <property type="entry name" value="Ribosomal_uL16_CS"/>
</dbReference>
<dbReference type="PROSITE" id="PS00701">
    <property type="entry name" value="RIBOSOMAL_L16_2"/>
    <property type="match status" value="1"/>
</dbReference>
<keyword evidence="5" id="KW-0496">Mitochondrion</keyword>
<feature type="transmembrane region" description="Helical" evidence="4">
    <location>
        <begin position="21"/>
        <end position="41"/>
    </location>
</feature>
<organism evidence="5">
    <name type="scientific">Pterocladiophila hemisphaerica</name>
    <dbReference type="NCBI Taxonomy" id="2712948"/>
    <lineage>
        <taxon>Eukaryota</taxon>
        <taxon>Rhodophyta</taxon>
        <taxon>Florideophyceae</taxon>
        <taxon>Rhodymeniophycidae</taxon>
        <taxon>Gracilariales</taxon>
        <taxon>Pterocladiophilaceae</taxon>
        <taxon>Pterocladiophila</taxon>
    </lineage>
</organism>
<dbReference type="GO" id="GO:0006412">
    <property type="term" value="P:translation"/>
    <property type="evidence" value="ECO:0007669"/>
    <property type="project" value="InterPro"/>
</dbReference>
<evidence type="ECO:0000313" key="5">
    <source>
        <dbReference type="EMBL" id="QJH88485.1"/>
    </source>
</evidence>
<sequence length="138" mass="16448">MVLKLKKIHNSYSLKKRESHHILKFGLFGFKILSFLSLSQLQVNTLEKLIKFKLNKIIPNKQKVKIWNLIKLNKTMTKLNSESRMGKGKGLIMDKSTFLCPFYIIFEFDNITKKHLIETFNYIKNQISFPIFIVKRYY</sequence>
<evidence type="ECO:0000256" key="2">
    <source>
        <dbReference type="ARBA" id="ARBA00022980"/>
    </source>
</evidence>
<dbReference type="SUPFAM" id="SSF54686">
    <property type="entry name" value="Ribosomal protein L16p/L10e"/>
    <property type="match status" value="1"/>
</dbReference>
<name>A0A6M3WWP7_9FLOR</name>
<dbReference type="Pfam" id="PF00252">
    <property type="entry name" value="Ribosomal_L16"/>
    <property type="match status" value="1"/>
</dbReference>
<dbReference type="AlphaFoldDB" id="A0A6M3WWP7"/>
<keyword evidence="3" id="KW-0687">Ribonucleoprotein</keyword>
<dbReference type="Gene3D" id="3.90.1170.10">
    <property type="entry name" value="Ribosomal protein L10e/L16"/>
    <property type="match status" value="1"/>
</dbReference>
<dbReference type="GO" id="GO:1990904">
    <property type="term" value="C:ribonucleoprotein complex"/>
    <property type="evidence" value="ECO:0007669"/>
    <property type="project" value="UniProtKB-KW"/>
</dbReference>
<dbReference type="GO" id="GO:0005840">
    <property type="term" value="C:ribosome"/>
    <property type="evidence" value="ECO:0007669"/>
    <property type="project" value="UniProtKB-KW"/>
</dbReference>
<keyword evidence="2 5" id="KW-0689">Ribosomal protein</keyword>